<evidence type="ECO:0008006" key="4">
    <source>
        <dbReference type="Google" id="ProtNLM"/>
    </source>
</evidence>
<evidence type="ECO:0000256" key="1">
    <source>
        <dbReference type="SAM" id="SignalP"/>
    </source>
</evidence>
<comment type="caution">
    <text evidence="2">The sequence shown here is derived from an EMBL/GenBank/DDBJ whole genome shotgun (WGS) entry which is preliminary data.</text>
</comment>
<keyword evidence="1" id="KW-0732">Signal</keyword>
<evidence type="ECO:0000313" key="2">
    <source>
        <dbReference type="EMBL" id="KAG2174162.1"/>
    </source>
</evidence>
<sequence>MLTVTRLLLILAFAYRCSAWLALVPVSNSSSYTFLRQMRVFPHVRTICDRDTSFPHCDITLDENYVYRTLPAKTRDMFRKAVRAYPDENVFIKYDDDVVVDYDYVLSVVNDVEKSGKMYLGDPMQCVGFRDARCMNGKFYAVSRSIAECFAYLVEDNDVNVSSLEDVFFGTVVYGKCSYLGFEYKSDLEKMIWHKHYQNQNVCMNLAFKGDKDCKAPVREKLLSI</sequence>
<protein>
    <recommendedName>
        <fullName evidence="4">Hexosyltransferase</fullName>
    </recommendedName>
</protein>
<dbReference type="Gene3D" id="3.90.550.50">
    <property type="match status" value="1"/>
</dbReference>
<accession>A0A8H7PHN0</accession>
<organism evidence="2 3">
    <name type="scientific">Mortierella isabellina</name>
    <name type="common">Filamentous fungus</name>
    <name type="synonym">Umbelopsis isabellina</name>
    <dbReference type="NCBI Taxonomy" id="91625"/>
    <lineage>
        <taxon>Eukaryota</taxon>
        <taxon>Fungi</taxon>
        <taxon>Fungi incertae sedis</taxon>
        <taxon>Mucoromycota</taxon>
        <taxon>Mucoromycotina</taxon>
        <taxon>Umbelopsidomycetes</taxon>
        <taxon>Umbelopsidales</taxon>
        <taxon>Umbelopsidaceae</taxon>
        <taxon>Umbelopsis</taxon>
    </lineage>
</organism>
<reference evidence="2" key="1">
    <citation type="submission" date="2020-12" db="EMBL/GenBank/DDBJ databases">
        <title>Metabolic potential, ecology and presence of endohyphal bacteria is reflected in genomic diversity of Mucoromycotina.</title>
        <authorList>
            <person name="Muszewska A."/>
            <person name="Okrasinska A."/>
            <person name="Steczkiewicz K."/>
            <person name="Drgas O."/>
            <person name="Orlowska M."/>
            <person name="Perlinska-Lenart U."/>
            <person name="Aleksandrzak-Piekarczyk T."/>
            <person name="Szatraj K."/>
            <person name="Zielenkiewicz U."/>
            <person name="Pilsyk S."/>
            <person name="Malc E."/>
            <person name="Mieczkowski P."/>
            <person name="Kruszewska J.S."/>
            <person name="Biernat P."/>
            <person name="Pawlowska J."/>
        </authorList>
    </citation>
    <scope>NUCLEOTIDE SEQUENCE</scope>
    <source>
        <strain evidence="2">WA0000067209</strain>
    </source>
</reference>
<gene>
    <name evidence="2" type="ORF">INT43_004182</name>
</gene>
<dbReference type="EMBL" id="JAEPQZ010000013">
    <property type="protein sequence ID" value="KAG2174162.1"/>
    <property type="molecule type" value="Genomic_DNA"/>
</dbReference>
<dbReference type="Proteomes" id="UP000654370">
    <property type="component" value="Unassembled WGS sequence"/>
</dbReference>
<proteinExistence type="predicted"/>
<feature type="chain" id="PRO_5034535175" description="Hexosyltransferase" evidence="1">
    <location>
        <begin position="20"/>
        <end position="225"/>
    </location>
</feature>
<evidence type="ECO:0000313" key="3">
    <source>
        <dbReference type="Proteomes" id="UP000654370"/>
    </source>
</evidence>
<dbReference type="OrthoDB" id="2360774at2759"/>
<keyword evidence="3" id="KW-1185">Reference proteome</keyword>
<feature type="signal peptide" evidence="1">
    <location>
        <begin position="1"/>
        <end position="19"/>
    </location>
</feature>
<dbReference type="AlphaFoldDB" id="A0A8H7PHN0"/>
<name>A0A8H7PHN0_MORIS</name>